<keyword evidence="2" id="KW-1185">Reference proteome</keyword>
<reference evidence="1" key="1">
    <citation type="submission" date="2021-04" db="EMBL/GenBank/DDBJ databases">
        <title>Genome based classification of Actinospica acidithermotolerans sp. nov., an actinobacterium isolated from an Indonesian hot spring.</title>
        <authorList>
            <person name="Kusuma A.B."/>
            <person name="Putra K.E."/>
            <person name="Nafisah S."/>
            <person name="Loh J."/>
            <person name="Nouioui I."/>
            <person name="Goodfellow M."/>
        </authorList>
    </citation>
    <scope>NUCLEOTIDE SEQUENCE</scope>
    <source>
        <strain evidence="1">CSCA 57</strain>
    </source>
</reference>
<evidence type="ECO:0000313" key="2">
    <source>
        <dbReference type="Proteomes" id="UP000675781"/>
    </source>
</evidence>
<evidence type="ECO:0000313" key="1">
    <source>
        <dbReference type="EMBL" id="MBR7835374.1"/>
    </source>
</evidence>
<sequence length="107" mass="10691">MDTSAAWVACVAGAGRIGTSVGAAAVAGVALMTAVAVRVTRVAWLIPAFVVGCVPRRDIAVPAATPIPGTAHAEDGRRVVPAAAAADLRATRTVFSPLSPLGFLDCP</sequence>
<accession>A0A941EUN5</accession>
<dbReference type="Proteomes" id="UP000675781">
    <property type="component" value="Unassembled WGS sequence"/>
</dbReference>
<organism evidence="1 2">
    <name type="scientific">Actinospica durhamensis</name>
    <dbReference type="NCBI Taxonomy" id="1508375"/>
    <lineage>
        <taxon>Bacteria</taxon>
        <taxon>Bacillati</taxon>
        <taxon>Actinomycetota</taxon>
        <taxon>Actinomycetes</taxon>
        <taxon>Catenulisporales</taxon>
        <taxon>Actinospicaceae</taxon>
        <taxon>Actinospica</taxon>
    </lineage>
</organism>
<dbReference type="RefSeq" id="WP_212529869.1">
    <property type="nucleotide sequence ID" value="NZ_JAGSOG010000093.1"/>
</dbReference>
<dbReference type="AlphaFoldDB" id="A0A941EUN5"/>
<proteinExistence type="predicted"/>
<protein>
    <submittedName>
        <fullName evidence="1">Uncharacterized protein</fullName>
    </submittedName>
</protein>
<dbReference type="EMBL" id="JAGSOG010000093">
    <property type="protein sequence ID" value="MBR7835374.1"/>
    <property type="molecule type" value="Genomic_DNA"/>
</dbReference>
<gene>
    <name evidence="1" type="ORF">KDL01_19020</name>
</gene>
<comment type="caution">
    <text evidence="1">The sequence shown here is derived from an EMBL/GenBank/DDBJ whole genome shotgun (WGS) entry which is preliminary data.</text>
</comment>
<name>A0A941EUN5_9ACTN</name>